<reference evidence="1 2" key="1">
    <citation type="submission" date="2021-07" db="EMBL/GenBank/DDBJ databases">
        <title>Actinomadura sp. PM05-2 isolated from lichen.</title>
        <authorList>
            <person name="Somphong A."/>
            <person name="Phongsopitanun W."/>
            <person name="Tanasupawat S."/>
            <person name="Peongsungnone V."/>
        </authorList>
    </citation>
    <scope>NUCLEOTIDE SEQUENCE [LARGE SCALE GENOMIC DNA]</scope>
    <source>
        <strain evidence="1 2">PM05-2</strain>
    </source>
</reference>
<sequence length="135" mass="14131">MTSRASGTFEIKSWDAGTPFQNEGGVELTRVQVTRAFHGDLVGSSTAELITVRSPAGPAAYVGVETVRGILHGREGTFVLQHNAGSDDGGDDTQWLDLLVVPATGTGELAGVRGRFELGTDDAGGHAWSLEYTLG</sequence>
<dbReference type="Proteomes" id="UP000774570">
    <property type="component" value="Unassembled WGS sequence"/>
</dbReference>
<gene>
    <name evidence="1" type="ORF">K1Y72_15930</name>
</gene>
<protein>
    <submittedName>
        <fullName evidence="1">DUF3224 domain-containing protein</fullName>
    </submittedName>
</protein>
<dbReference type="SUPFAM" id="SSF159238">
    <property type="entry name" value="SO1590-like"/>
    <property type="match status" value="1"/>
</dbReference>
<evidence type="ECO:0000313" key="2">
    <source>
        <dbReference type="Proteomes" id="UP000774570"/>
    </source>
</evidence>
<dbReference type="Pfam" id="PF11528">
    <property type="entry name" value="DUF3224"/>
    <property type="match status" value="1"/>
</dbReference>
<comment type="caution">
    <text evidence="1">The sequence shown here is derived from an EMBL/GenBank/DDBJ whole genome shotgun (WGS) entry which is preliminary data.</text>
</comment>
<evidence type="ECO:0000313" key="1">
    <source>
        <dbReference type="EMBL" id="MBW8483877.1"/>
    </source>
</evidence>
<organism evidence="1 2">
    <name type="scientific">Actinomadura parmotrematis</name>
    <dbReference type="NCBI Taxonomy" id="2864039"/>
    <lineage>
        <taxon>Bacteria</taxon>
        <taxon>Bacillati</taxon>
        <taxon>Actinomycetota</taxon>
        <taxon>Actinomycetes</taxon>
        <taxon>Streptosporangiales</taxon>
        <taxon>Thermomonosporaceae</taxon>
        <taxon>Actinomadura</taxon>
    </lineage>
</organism>
<dbReference type="EMBL" id="JAIBOA010000009">
    <property type="protein sequence ID" value="MBW8483877.1"/>
    <property type="molecule type" value="Genomic_DNA"/>
</dbReference>
<dbReference type="InterPro" id="IPR021607">
    <property type="entry name" value="DUF3224"/>
</dbReference>
<proteinExistence type="predicted"/>
<dbReference type="InterPro" id="IPR023159">
    <property type="entry name" value="SO1590-like_sf"/>
</dbReference>
<name>A0ABS7FU11_9ACTN</name>
<dbReference type="Gene3D" id="2.40.350.10">
    <property type="entry name" value="SO1590-like"/>
    <property type="match status" value="1"/>
</dbReference>
<keyword evidence="2" id="KW-1185">Reference proteome</keyword>
<dbReference type="RefSeq" id="WP_220167107.1">
    <property type="nucleotide sequence ID" value="NZ_JAIBOA010000009.1"/>
</dbReference>
<accession>A0ABS7FU11</accession>